<keyword evidence="1" id="KW-0812">Transmembrane</keyword>
<evidence type="ECO:0000256" key="1">
    <source>
        <dbReference type="SAM" id="Phobius"/>
    </source>
</evidence>
<feature type="transmembrane region" description="Helical" evidence="1">
    <location>
        <begin position="7"/>
        <end position="25"/>
    </location>
</feature>
<name>U2J4V2_9SPHI</name>
<dbReference type="Proteomes" id="UP000016584">
    <property type="component" value="Unassembled WGS sequence"/>
</dbReference>
<sequence length="116" mass="12725">MENLKRNWLKAIMGLTLMLGLMFVINERTVAKEETEAKQAPTTYYYNGPSASLATNIMVASNWSTTQAPQFTCEDDQNLDVPCSLQVPAGKTISQHLTDLGNLSAVEAATSTRRAE</sequence>
<keyword evidence="1" id="KW-0472">Membrane</keyword>
<comment type="caution">
    <text evidence="2">The sequence shown here is derived from an EMBL/GenBank/DDBJ whole genome shotgun (WGS) entry which is preliminary data.</text>
</comment>
<evidence type="ECO:0000313" key="3">
    <source>
        <dbReference type="Proteomes" id="UP000016584"/>
    </source>
</evidence>
<organism evidence="2 3">
    <name type="scientific">Sphingobacterium paucimobilis HER1398</name>
    <dbReference type="NCBI Taxonomy" id="1346330"/>
    <lineage>
        <taxon>Bacteria</taxon>
        <taxon>Pseudomonadati</taxon>
        <taxon>Bacteroidota</taxon>
        <taxon>Sphingobacteriia</taxon>
        <taxon>Sphingobacteriales</taxon>
        <taxon>Sphingobacteriaceae</taxon>
        <taxon>Sphingobacterium</taxon>
    </lineage>
</organism>
<proteinExistence type="predicted"/>
<keyword evidence="3" id="KW-1185">Reference proteome</keyword>
<reference evidence="2 3" key="1">
    <citation type="journal article" date="2013" name="Genome Announc.">
        <title>The Draft Genome Sequence of Sphingomonas paucimobilis Strain HER1398 (Proteobacteria), Host to the Giant PAU Phage, Indicates That It Is a Member of the Genus Sphingobacterium (Bacteroidetes).</title>
        <authorList>
            <person name="White R.A.III."/>
            <person name="Suttle C.A."/>
        </authorList>
    </citation>
    <scope>NUCLEOTIDE SEQUENCE [LARGE SCALE GENOMIC DNA]</scope>
    <source>
        <strain evidence="2 3">HER1398</strain>
    </source>
</reference>
<evidence type="ECO:0000313" key="2">
    <source>
        <dbReference type="EMBL" id="ERJ57688.1"/>
    </source>
</evidence>
<dbReference type="PATRIC" id="fig|1346330.5.peg.3653"/>
<dbReference type="RefSeq" id="WP_021071784.1">
    <property type="nucleotide sequence ID" value="NZ_ATDL01000021.1"/>
</dbReference>
<keyword evidence="1" id="KW-1133">Transmembrane helix</keyword>
<protein>
    <submittedName>
        <fullName evidence="2">Uncharacterized protein</fullName>
    </submittedName>
</protein>
<gene>
    <name evidence="2" type="ORF">M472_02805</name>
</gene>
<dbReference type="EMBL" id="ATDL01000021">
    <property type="protein sequence ID" value="ERJ57688.1"/>
    <property type="molecule type" value="Genomic_DNA"/>
</dbReference>
<dbReference type="AlphaFoldDB" id="U2J4V2"/>
<accession>U2J4V2</accession>